<dbReference type="AlphaFoldDB" id="A0A4Z1JZL8"/>
<keyword evidence="2" id="KW-1185">Reference proteome</keyword>
<evidence type="ECO:0000313" key="2">
    <source>
        <dbReference type="Proteomes" id="UP000297229"/>
    </source>
</evidence>
<gene>
    <name evidence="1" type="ORF">BELL_0286g00050</name>
</gene>
<sequence>MQPIGDSEKKDSKDILRKNGKCGIVENKETRIRRRRYKAMISMIESEKIAHRAKRVIVQQKV</sequence>
<dbReference type="Proteomes" id="UP000297229">
    <property type="component" value="Unassembled WGS sequence"/>
</dbReference>
<organism evidence="1 2">
    <name type="scientific">Botrytis elliptica</name>
    <dbReference type="NCBI Taxonomy" id="278938"/>
    <lineage>
        <taxon>Eukaryota</taxon>
        <taxon>Fungi</taxon>
        <taxon>Dikarya</taxon>
        <taxon>Ascomycota</taxon>
        <taxon>Pezizomycotina</taxon>
        <taxon>Leotiomycetes</taxon>
        <taxon>Helotiales</taxon>
        <taxon>Sclerotiniaceae</taxon>
        <taxon>Botrytis</taxon>
    </lineage>
</organism>
<protein>
    <submittedName>
        <fullName evidence="1">Uncharacterized protein</fullName>
    </submittedName>
</protein>
<name>A0A4Z1JZL8_9HELO</name>
<evidence type="ECO:0000313" key="1">
    <source>
        <dbReference type="EMBL" id="TGO74397.1"/>
    </source>
</evidence>
<accession>A0A4Z1JZL8</accession>
<dbReference type="EMBL" id="PQXM01000284">
    <property type="protein sequence ID" value="TGO74397.1"/>
    <property type="molecule type" value="Genomic_DNA"/>
</dbReference>
<proteinExistence type="predicted"/>
<comment type="caution">
    <text evidence="1">The sequence shown here is derived from an EMBL/GenBank/DDBJ whole genome shotgun (WGS) entry which is preliminary data.</text>
</comment>
<reference evidence="1 2" key="1">
    <citation type="submission" date="2017-12" db="EMBL/GenBank/DDBJ databases">
        <title>Comparative genomics of Botrytis spp.</title>
        <authorList>
            <person name="Valero-Jimenez C.A."/>
            <person name="Tapia P."/>
            <person name="Veloso J."/>
            <person name="Silva-Moreno E."/>
            <person name="Staats M."/>
            <person name="Valdes J.H."/>
            <person name="Van Kan J.A.L."/>
        </authorList>
    </citation>
    <scope>NUCLEOTIDE SEQUENCE [LARGE SCALE GENOMIC DNA]</scope>
    <source>
        <strain evidence="1 2">Be9601</strain>
    </source>
</reference>